<dbReference type="GO" id="GO:0055085">
    <property type="term" value="P:transmembrane transport"/>
    <property type="evidence" value="ECO:0007669"/>
    <property type="project" value="InterPro"/>
</dbReference>
<evidence type="ECO:0000256" key="4">
    <source>
        <dbReference type="ARBA" id="ARBA00022519"/>
    </source>
</evidence>
<dbReference type="Gene3D" id="1.10.3720.10">
    <property type="entry name" value="MetI-like"/>
    <property type="match status" value="2"/>
</dbReference>
<accession>A0AAJ6DFC5</accession>
<feature type="domain" description="ABC transmembrane type-1" evidence="9">
    <location>
        <begin position="1"/>
        <end position="193"/>
    </location>
</feature>
<keyword evidence="7 8" id="KW-0472">Membrane</keyword>
<feature type="transmembrane region" description="Helical" evidence="8">
    <location>
        <begin position="66"/>
        <end position="93"/>
    </location>
</feature>
<dbReference type="PROSITE" id="PS50928">
    <property type="entry name" value="ABC_TM1"/>
    <property type="match status" value="2"/>
</dbReference>
<keyword evidence="3" id="KW-1003">Cell membrane</keyword>
<proteinExistence type="inferred from homology"/>
<feature type="transmembrane region" description="Helical" evidence="8">
    <location>
        <begin position="172"/>
        <end position="194"/>
    </location>
</feature>
<dbReference type="PANTHER" id="PTHR43357">
    <property type="entry name" value="INNER MEMBRANE ABC TRANSPORTER PERMEASE PROTEIN YDCV"/>
    <property type="match status" value="1"/>
</dbReference>
<feature type="transmembrane region" description="Helical" evidence="8">
    <location>
        <begin position="350"/>
        <end position="370"/>
    </location>
</feature>
<dbReference type="InterPro" id="IPR035906">
    <property type="entry name" value="MetI-like_sf"/>
</dbReference>
<comment type="subcellular location">
    <subcellularLocation>
        <location evidence="1">Cell inner membrane</location>
        <topology evidence="1">Multi-pass membrane protein</topology>
    </subcellularLocation>
    <subcellularLocation>
        <location evidence="8">Cell membrane</location>
        <topology evidence="8">Multi-pass membrane protein</topology>
    </subcellularLocation>
</comment>
<keyword evidence="5 8" id="KW-0812">Transmembrane</keyword>
<feature type="transmembrane region" description="Helical" evidence="8">
    <location>
        <begin position="222"/>
        <end position="241"/>
    </location>
</feature>
<dbReference type="AlphaFoldDB" id="A0AAJ6DFC5"/>
<keyword evidence="2 8" id="KW-0813">Transport</keyword>
<evidence type="ECO:0000256" key="5">
    <source>
        <dbReference type="ARBA" id="ARBA00022692"/>
    </source>
</evidence>
<name>A0AAJ6DFC5_9MICC</name>
<dbReference type="InterPro" id="IPR000515">
    <property type="entry name" value="MetI-like"/>
</dbReference>
<dbReference type="EMBL" id="CP122566">
    <property type="protein sequence ID" value="WGH94378.1"/>
    <property type="molecule type" value="Genomic_DNA"/>
</dbReference>
<keyword evidence="4" id="KW-0997">Cell inner membrane</keyword>
<sequence>MVIGTLIGMSLAYIRHTKEFRFASLIDACVWILLVSPSFIIAQGWVMFASPSGVALNTFGIDVSQLVFSTGGIIAVMALTNFPLSYLATSAALNWNTSSLWEAAASLGVSPWTVFWTLRLPLLAPAVISGALLVFVETLGDFGLPAAISSQYNFPTLPYSIYASVRQSPVNFALGGVLSLYLVIIVAIAIFIYLRILRSSSFSFLSGSSVQNTKRQSRISGLYSLISIVAFIVTLGIPIGSSLQVSLSERLADGFTISNLTLAHYEQALEMGSNLMNGIRNSVIIAVVVALLTTLLGLMMAISMTFTNFAGNKLLDLAGTVSLAVPGIVLAVGYIFVWNQPALNTINLDLYGTPVLLVFSGVAAALPIAVRLQMGALGQVSENLVTAASVTGVGFFRRIRSILLPLVGPAVISAFAAVLAASVFDLAGATMLAPPSFDTLPVEILAEYEKGDYGYATAGAMISMVLMIILVAFSQIVGKRLMRQK</sequence>
<keyword evidence="6 8" id="KW-1133">Transmembrane helix</keyword>
<feature type="transmembrane region" description="Helical" evidence="8">
    <location>
        <begin position="453"/>
        <end position="477"/>
    </location>
</feature>
<organism evidence="10 11">
    <name type="scientific">Auritidibacter ignavus</name>
    <dbReference type="NCBI Taxonomy" id="678932"/>
    <lineage>
        <taxon>Bacteria</taxon>
        <taxon>Bacillati</taxon>
        <taxon>Actinomycetota</taxon>
        <taxon>Actinomycetes</taxon>
        <taxon>Micrococcales</taxon>
        <taxon>Micrococcaceae</taxon>
        <taxon>Auritidibacter</taxon>
    </lineage>
</organism>
<dbReference type="Proteomes" id="UP001224674">
    <property type="component" value="Chromosome"/>
</dbReference>
<evidence type="ECO:0000256" key="3">
    <source>
        <dbReference type="ARBA" id="ARBA00022475"/>
    </source>
</evidence>
<feature type="transmembrane region" description="Helical" evidence="8">
    <location>
        <begin position="283"/>
        <end position="302"/>
    </location>
</feature>
<reference evidence="10 11" key="1">
    <citation type="submission" date="2023-03" db="EMBL/GenBank/DDBJ databases">
        <title>Complete genome sequences of several Auritidibacter ignavus strains isolated from ear infections.</title>
        <authorList>
            <person name="Baehr T."/>
            <person name="Baumhoegger A.M."/>
        </authorList>
    </citation>
    <scope>NUCLEOTIDE SEQUENCE [LARGE SCALE GENOMIC DNA]</scope>
    <source>
        <strain evidence="10 11">BABAE-6</strain>
    </source>
</reference>
<evidence type="ECO:0000313" key="10">
    <source>
        <dbReference type="EMBL" id="WGH94378.1"/>
    </source>
</evidence>
<feature type="transmembrane region" description="Helical" evidence="8">
    <location>
        <begin position="314"/>
        <end position="338"/>
    </location>
</feature>
<evidence type="ECO:0000313" key="11">
    <source>
        <dbReference type="Proteomes" id="UP001224674"/>
    </source>
</evidence>
<comment type="similarity">
    <text evidence="8">Belongs to the binding-protein-dependent transport system permease family.</text>
</comment>
<protein>
    <submittedName>
        <fullName evidence="10">Iron ABC transporter permease</fullName>
    </submittedName>
</protein>
<feature type="transmembrane region" description="Helical" evidence="8">
    <location>
        <begin position="406"/>
        <end position="433"/>
    </location>
</feature>
<feature type="domain" description="ABC transmembrane type-1" evidence="9">
    <location>
        <begin position="279"/>
        <end position="474"/>
    </location>
</feature>
<evidence type="ECO:0000256" key="7">
    <source>
        <dbReference type="ARBA" id="ARBA00023136"/>
    </source>
</evidence>
<evidence type="ECO:0000256" key="2">
    <source>
        <dbReference type="ARBA" id="ARBA00022448"/>
    </source>
</evidence>
<feature type="transmembrane region" description="Helical" evidence="8">
    <location>
        <begin position="20"/>
        <end position="46"/>
    </location>
</feature>
<dbReference type="GO" id="GO:0005886">
    <property type="term" value="C:plasma membrane"/>
    <property type="evidence" value="ECO:0007669"/>
    <property type="project" value="UniProtKB-SubCell"/>
</dbReference>
<evidence type="ECO:0000256" key="8">
    <source>
        <dbReference type="RuleBase" id="RU363032"/>
    </source>
</evidence>
<dbReference type="Pfam" id="PF00528">
    <property type="entry name" value="BPD_transp_1"/>
    <property type="match status" value="2"/>
</dbReference>
<dbReference type="PANTHER" id="PTHR43357:SF4">
    <property type="entry name" value="INNER MEMBRANE ABC TRANSPORTER PERMEASE PROTEIN YDCV"/>
    <property type="match status" value="1"/>
</dbReference>
<evidence type="ECO:0000256" key="6">
    <source>
        <dbReference type="ARBA" id="ARBA00022989"/>
    </source>
</evidence>
<feature type="transmembrane region" description="Helical" evidence="8">
    <location>
        <begin position="114"/>
        <end position="136"/>
    </location>
</feature>
<dbReference type="RefSeq" id="WP_110099649.1">
    <property type="nucleotide sequence ID" value="NZ_CP122566.1"/>
</dbReference>
<keyword evidence="11" id="KW-1185">Reference proteome</keyword>
<evidence type="ECO:0000256" key="1">
    <source>
        <dbReference type="ARBA" id="ARBA00004429"/>
    </source>
</evidence>
<dbReference type="CDD" id="cd06261">
    <property type="entry name" value="TM_PBP2"/>
    <property type="match status" value="2"/>
</dbReference>
<gene>
    <name evidence="10" type="ORF">QDX21_06250</name>
</gene>
<dbReference type="SUPFAM" id="SSF161098">
    <property type="entry name" value="MetI-like"/>
    <property type="match status" value="2"/>
</dbReference>
<evidence type="ECO:0000259" key="9">
    <source>
        <dbReference type="PROSITE" id="PS50928"/>
    </source>
</evidence>